<accession>A0A644Z4F8</accession>
<evidence type="ECO:0000313" key="1">
    <source>
        <dbReference type="EMBL" id="MPM35746.1"/>
    </source>
</evidence>
<sequence length="78" mass="8982">MGKAYVQIIAKHDLNGYMQPLTLIWDDGRQFSIDRVLDVRMMASLKAGGQGIRYRCRICGKPVNLFCDEGKWFIETEN</sequence>
<comment type="caution">
    <text evidence="1">The sequence shown here is derived from an EMBL/GenBank/DDBJ whole genome shotgun (WGS) entry which is preliminary data.</text>
</comment>
<organism evidence="1">
    <name type="scientific">bioreactor metagenome</name>
    <dbReference type="NCBI Taxonomy" id="1076179"/>
    <lineage>
        <taxon>unclassified sequences</taxon>
        <taxon>metagenomes</taxon>
        <taxon>ecological metagenomes</taxon>
    </lineage>
</organism>
<dbReference type="AlphaFoldDB" id="A0A644Z4F8"/>
<proteinExistence type="predicted"/>
<gene>
    <name evidence="1" type="ORF">SDC9_82339</name>
</gene>
<protein>
    <submittedName>
        <fullName evidence="1">Uncharacterized protein</fullName>
    </submittedName>
</protein>
<name>A0A644Z4F8_9ZZZZ</name>
<reference evidence="1" key="1">
    <citation type="submission" date="2019-08" db="EMBL/GenBank/DDBJ databases">
        <authorList>
            <person name="Kucharzyk K."/>
            <person name="Murdoch R.W."/>
            <person name="Higgins S."/>
            <person name="Loffler F."/>
        </authorList>
    </citation>
    <scope>NUCLEOTIDE SEQUENCE</scope>
</reference>
<dbReference type="EMBL" id="VSSQ01007384">
    <property type="protein sequence ID" value="MPM35746.1"/>
    <property type="molecule type" value="Genomic_DNA"/>
</dbReference>